<evidence type="ECO:0000256" key="1">
    <source>
        <dbReference type="ARBA" id="ARBA00022801"/>
    </source>
</evidence>
<accession>A0A518A0D9</accession>
<dbReference type="Pfam" id="PF05448">
    <property type="entry name" value="AXE1"/>
    <property type="match status" value="1"/>
</dbReference>
<dbReference type="InterPro" id="IPR049492">
    <property type="entry name" value="BD-FAE-like_dom"/>
</dbReference>
<evidence type="ECO:0000313" key="4">
    <source>
        <dbReference type="EMBL" id="QDT25256.1"/>
    </source>
</evidence>
<dbReference type="InterPro" id="IPR029058">
    <property type="entry name" value="AB_hydrolase_fold"/>
</dbReference>
<keyword evidence="5" id="KW-1185">Reference proteome</keyword>
<feature type="domain" description="Acetyl xylan esterase" evidence="2">
    <location>
        <begin position="113"/>
        <end position="286"/>
    </location>
</feature>
<dbReference type="PANTHER" id="PTHR48081:SF13">
    <property type="entry name" value="ALPHA_BETA HYDROLASE"/>
    <property type="match status" value="1"/>
</dbReference>
<gene>
    <name evidence="4" type="ORF">Enr10x_05510</name>
</gene>
<dbReference type="InterPro" id="IPR008391">
    <property type="entry name" value="AXE1_dom"/>
</dbReference>
<dbReference type="Gene3D" id="3.40.50.1820">
    <property type="entry name" value="alpha/beta hydrolase"/>
    <property type="match status" value="2"/>
</dbReference>
<proteinExistence type="predicted"/>
<organism evidence="4 5">
    <name type="scientific">Gimesia panareensis</name>
    <dbReference type="NCBI Taxonomy" id="2527978"/>
    <lineage>
        <taxon>Bacteria</taxon>
        <taxon>Pseudomonadati</taxon>
        <taxon>Planctomycetota</taxon>
        <taxon>Planctomycetia</taxon>
        <taxon>Planctomycetales</taxon>
        <taxon>Planctomycetaceae</taxon>
        <taxon>Gimesia</taxon>
    </lineage>
</organism>
<sequence length="926" mass="102267" precursor="true">MPHYHPARYLFVFCCLLSAPLSLLSAAEPDLQASLKQPILDKDQPWKEVQAYIAPKVPGMPEVSSVDEWEKTIGRIRKDVLDKVVYRGEAAKWRDTKLNVVWGETIPGGPEYKIQKLRFEAVPGLWVPALLYIPNELTGKVPVVMNVNGHDRKDGKAADYKQVRCINQAKRGMLALNVEWLGMGQLGSPGFTHYKMNQLDLCGTSGLAPFYLAMKKGLDVLLAHPHADPKRVAVAGLSGGGWQTIFISSLDERVTLSNPVAGYSSFLTRDYHTKDLGDSEQTPNDLALYADYTHLTAMRAPRPTLLTNNSKDNCCFEAGYAQPPLLKAAFPIFKLYDKEENLQKHINDDPGTHNFLQDNREALYRMLSAHFSEPGKPLPVKEIPCDEELKTAEELKVELPADNADFHTLALQLSQNLPRSAKKTTPEQQREALKKLISATQSKVSGTKVDQKTEGDTKVTFWKLKVDQDWTVPAVEFSRSPAKSTTIVVADAGRQSLATAVEKLLAEGQNVLAVDPFYFGESKISQRDFLYGLLVAAVGERPLGIQASQLAGISRWLKSDQKQSTVQIQAVGPRSSLFTLIAADIEPEAISNVSLQDSFGSLKEILEQDKAVSQAPELFCFGLLKAFDIKDLVELAGRDRVTFLSPSERVKRELSQVKIQKDVDYLGAGRKEKLDLYLPDPHFRKGPYPAVVIIHGGGWHGGDKGARREINIGTNLAKAGYVCASINYQLAKKQSRFTDNLKQVWPGHLQDCKTAVRFLRKNADKYQIDADHIGAIGGSAGGHLVAMLAVTGDDPQLEPKEPYAGFSSRIQAVVPMYGVHDLITLARSRDLLNSFSDEEKALSKQASAVTHISNDDPPFLILHGTRDALVPVAQSELLQAALKKGGIPAELIIIEGAPHSFHLQPKQRDLRPAVIGFFDQHLKPKK</sequence>
<dbReference type="SUPFAM" id="SSF53474">
    <property type="entry name" value="alpha/beta-Hydrolases"/>
    <property type="match status" value="2"/>
</dbReference>
<name>A0A517Q0Y8_9PLAN</name>
<dbReference type="RefSeq" id="WP_145103735.1">
    <property type="nucleotide sequence ID" value="NZ_CP036277.1"/>
</dbReference>
<evidence type="ECO:0000259" key="3">
    <source>
        <dbReference type="Pfam" id="PF20434"/>
    </source>
</evidence>
<dbReference type="Pfam" id="PF20434">
    <property type="entry name" value="BD-FAE"/>
    <property type="match status" value="1"/>
</dbReference>
<dbReference type="GO" id="GO:0016787">
    <property type="term" value="F:hydrolase activity"/>
    <property type="evidence" value="ECO:0007669"/>
    <property type="project" value="UniProtKB-KW"/>
</dbReference>
<evidence type="ECO:0000259" key="2">
    <source>
        <dbReference type="Pfam" id="PF05448"/>
    </source>
</evidence>
<feature type="domain" description="BD-FAE-like" evidence="3">
    <location>
        <begin position="674"/>
        <end position="882"/>
    </location>
</feature>
<protein>
    <submittedName>
        <fullName evidence="4">Acetyl esterase</fullName>
    </submittedName>
</protein>
<dbReference type="PANTHER" id="PTHR48081">
    <property type="entry name" value="AB HYDROLASE SUPERFAMILY PROTEIN C4A8.06C"/>
    <property type="match status" value="1"/>
</dbReference>
<dbReference type="InterPro" id="IPR050300">
    <property type="entry name" value="GDXG_lipolytic_enzyme"/>
</dbReference>
<evidence type="ECO:0000313" key="5">
    <source>
        <dbReference type="Proteomes" id="UP000315647"/>
    </source>
</evidence>
<accession>A0A517Q0Y8</accession>
<keyword evidence="1" id="KW-0378">Hydrolase</keyword>
<dbReference type="AlphaFoldDB" id="A0A517Q0Y8"/>
<reference evidence="4 5" key="1">
    <citation type="submission" date="2019-03" db="EMBL/GenBank/DDBJ databases">
        <title>Deep-cultivation of Planctomycetes and their phenomic and genomic characterization uncovers novel biology.</title>
        <authorList>
            <person name="Wiegand S."/>
            <person name="Jogler M."/>
            <person name="Boedeker C."/>
            <person name="Pinto D."/>
            <person name="Vollmers J."/>
            <person name="Rivas-Marin E."/>
            <person name="Kohn T."/>
            <person name="Peeters S.H."/>
            <person name="Heuer A."/>
            <person name="Rast P."/>
            <person name="Oberbeckmann S."/>
            <person name="Bunk B."/>
            <person name="Jeske O."/>
            <person name="Meyerdierks A."/>
            <person name="Storesund J.E."/>
            <person name="Kallscheuer N."/>
            <person name="Luecker S."/>
            <person name="Lage O.M."/>
            <person name="Pohl T."/>
            <person name="Merkel B.J."/>
            <person name="Hornburger P."/>
            <person name="Mueller R.-W."/>
            <person name="Bruemmer F."/>
            <person name="Labrenz M."/>
            <person name="Spormann A.M."/>
            <person name="Op den Camp H."/>
            <person name="Overmann J."/>
            <person name="Amann R."/>
            <person name="Jetten M.S.M."/>
            <person name="Mascher T."/>
            <person name="Medema M.H."/>
            <person name="Devos D.P."/>
            <person name="Kaster A.-K."/>
            <person name="Ovreas L."/>
            <person name="Rohde M."/>
            <person name="Galperin M.Y."/>
            <person name="Jogler C."/>
        </authorList>
    </citation>
    <scope>NUCLEOTIDE SEQUENCE [LARGE SCALE GENOMIC DNA]</scope>
    <source>
        <strain evidence="4 5">Enr10</strain>
    </source>
</reference>
<dbReference type="EMBL" id="CP037421">
    <property type="protein sequence ID" value="QDT25256.1"/>
    <property type="molecule type" value="Genomic_DNA"/>
</dbReference>
<dbReference type="Proteomes" id="UP000315647">
    <property type="component" value="Chromosome"/>
</dbReference>